<proteinExistence type="predicted"/>
<evidence type="ECO:0000259" key="2">
    <source>
        <dbReference type="Pfam" id="PF09718"/>
    </source>
</evidence>
<dbReference type="EMBL" id="CP158262">
    <property type="protein sequence ID" value="XDJ68726.1"/>
    <property type="molecule type" value="Genomic_DNA"/>
</dbReference>
<dbReference type="Pfam" id="PF09718">
    <property type="entry name" value="Tape_meas_lam_C"/>
    <property type="match status" value="1"/>
</dbReference>
<reference evidence="3" key="1">
    <citation type="submission" date="2024-05" db="EMBL/GenBank/DDBJ databases">
        <authorList>
            <person name="Luo Y.-C."/>
            <person name="Nicholds J."/>
            <person name="Mortimer T."/>
            <person name="Maboni G."/>
        </authorList>
    </citation>
    <scope>NUCLEOTIDE SEQUENCE</scope>
    <source>
        <strain evidence="3">144863</strain>
    </source>
</reference>
<dbReference type="AlphaFoldDB" id="A0AB39EMT2"/>
<gene>
    <name evidence="3" type="ORF">ABRY94_11685</name>
</gene>
<evidence type="ECO:0000313" key="3">
    <source>
        <dbReference type="EMBL" id="XDJ68726.1"/>
    </source>
</evidence>
<feature type="domain" description="Bacteriophage tail tape measure N-terminal" evidence="1">
    <location>
        <begin position="106"/>
        <end position="307"/>
    </location>
</feature>
<dbReference type="RefSeq" id="WP_368655385.1">
    <property type="nucleotide sequence ID" value="NZ_CP158262.1"/>
</dbReference>
<organism evidence="3">
    <name type="scientific">Castellaniella ginsengisoli</name>
    <dbReference type="NCBI Taxonomy" id="546114"/>
    <lineage>
        <taxon>Bacteria</taxon>
        <taxon>Pseudomonadati</taxon>
        <taxon>Pseudomonadota</taxon>
        <taxon>Betaproteobacteria</taxon>
        <taxon>Burkholderiales</taxon>
        <taxon>Alcaligenaceae</taxon>
        <taxon>Castellaniella</taxon>
    </lineage>
</organism>
<dbReference type="InterPro" id="IPR009628">
    <property type="entry name" value="Phage_tape_measure_N"/>
</dbReference>
<dbReference type="Pfam" id="PF06791">
    <property type="entry name" value="TMP_2"/>
    <property type="match status" value="1"/>
</dbReference>
<sequence length="841" mass="90641">MADQVIGTARIDITANSEGVEAATAKAKASISSMSKDAQAQYYKLSAAEKRRVDSLIRQADTVGLTRAQQIAYNASLKTSGPLLDDLTRRLRATEAAAKKTGSEFNQYGLTAKMELAALRQVPAQITDIVTSLQGGQRPLTVLIQQGGQLKDVFGGVVPAAKALGGALIEMINPATLSLAAIAALGYGFFQGSKEGEEFRKTLIMTNGAVGVSVDGLMMLAAQIDGVAGTQANAANVLNLFAKDAKVSAANLKDYAQIAVEWSDATGQGVEEIVKQFSDLAKDPLKAVEALNESMNFLTAETYKQIRALVESGRETEAANLAQQTYANVLKERTPQMVENLGLVEKGWRAVKAAGAEALDGLFAIGRAPTLLDRIAEEQGKLQAMLGQKSPFGGPSDAAIENQKQVIAGLYEQMRLQAAASRQNSEIQREEQRNLALTKGRLDYLQDGRSKAQRRQDDIAAEQRKWESLSQGLEAGSKEYEQLYETHQRNLEAIDEKYRDKKRGPKRDILYNDLDDLIASPNVQNRLADYQRQLDSIANLIGDRLTTAQQRYTRELEAMGQGDWARRVNGELQSIADKYNDIIEQRRTSDKGLSAQDEAALRAAMDRELEMATDFYDRLKEKQGSWLLGASDGLASYADDAANVYRGVESLATKSFQGMADALTDFVMTGKASFSDLANSIISDMIRMTIQSQITGPLAGALGGWISSLGAPATMDWVGPHIAMNAKGGVYDSPSLSAYSNQIHDTPKLFAFARGAGVFAEAGPEAIMPLKRGPDGRLGVSAQGSGGAGDVTVNVINNSSQPVTAGQPKVSLDSMGRMMIEVMISDAQRNGPYVRQLRGAL</sequence>
<name>A0AB39EMT2_9BURK</name>
<evidence type="ECO:0000259" key="1">
    <source>
        <dbReference type="Pfam" id="PF06791"/>
    </source>
</evidence>
<dbReference type="InterPro" id="IPR006431">
    <property type="entry name" value="Phage_tape_meas_C"/>
</dbReference>
<feature type="domain" description="Bacteriophage tail tape measure C-terminal" evidence="2">
    <location>
        <begin position="624"/>
        <end position="699"/>
    </location>
</feature>
<dbReference type="NCBIfam" id="TIGR01541">
    <property type="entry name" value="tape_meas_lam_C"/>
    <property type="match status" value="1"/>
</dbReference>
<accession>A0AB39EMT2</accession>
<protein>
    <submittedName>
        <fullName evidence="3">Phage tail tape measure protein</fullName>
    </submittedName>
</protein>